<dbReference type="GO" id="GO:0008360">
    <property type="term" value="P:regulation of cell shape"/>
    <property type="evidence" value="ECO:0007669"/>
    <property type="project" value="UniProtKB-UniRule"/>
</dbReference>
<feature type="active site" description="Nucleophile" evidence="7">
    <location>
        <position position="148"/>
    </location>
</feature>
<keyword evidence="4 7" id="KW-0133">Cell shape</keyword>
<dbReference type="GO" id="GO:0071555">
    <property type="term" value="P:cell wall organization"/>
    <property type="evidence" value="ECO:0007669"/>
    <property type="project" value="UniProtKB-UniRule"/>
</dbReference>
<dbReference type="GO" id="GO:0018104">
    <property type="term" value="P:peptidoglycan-protein cross-linking"/>
    <property type="evidence" value="ECO:0007669"/>
    <property type="project" value="TreeGrafter"/>
</dbReference>
<dbReference type="PANTHER" id="PTHR30582">
    <property type="entry name" value="L,D-TRANSPEPTIDASE"/>
    <property type="match status" value="1"/>
</dbReference>
<feature type="chain" id="PRO_5040922230" evidence="8">
    <location>
        <begin position="29"/>
        <end position="337"/>
    </location>
</feature>
<dbReference type="PIRSF" id="PIRSF029342">
    <property type="entry name" value="UCP029342_ErfK/YbiS/YcfS/YnhG"/>
    <property type="match status" value="1"/>
</dbReference>
<keyword evidence="5 7" id="KW-0573">Peptidoglycan synthesis</keyword>
<feature type="active site" description="Proton donor/acceptor" evidence="7">
    <location>
        <position position="135"/>
    </location>
</feature>
<accession>A0A9X7YCV9</accession>
<organism evidence="10 11">
    <name type="scientific">Sphingobium yanoikuyae</name>
    <name type="common">Sphingomonas yanoikuyae</name>
    <dbReference type="NCBI Taxonomy" id="13690"/>
    <lineage>
        <taxon>Bacteria</taxon>
        <taxon>Pseudomonadati</taxon>
        <taxon>Pseudomonadota</taxon>
        <taxon>Alphaproteobacteria</taxon>
        <taxon>Sphingomonadales</taxon>
        <taxon>Sphingomonadaceae</taxon>
        <taxon>Sphingobium</taxon>
    </lineage>
</organism>
<evidence type="ECO:0000256" key="8">
    <source>
        <dbReference type="SAM" id="SignalP"/>
    </source>
</evidence>
<dbReference type="GO" id="GO:0071972">
    <property type="term" value="F:peptidoglycan L,D-transpeptidase activity"/>
    <property type="evidence" value="ECO:0007669"/>
    <property type="project" value="TreeGrafter"/>
</dbReference>
<dbReference type="EMBL" id="CP060122">
    <property type="protein sequence ID" value="QNG45789.1"/>
    <property type="molecule type" value="Genomic_DNA"/>
</dbReference>
<evidence type="ECO:0000256" key="7">
    <source>
        <dbReference type="PROSITE-ProRule" id="PRU01373"/>
    </source>
</evidence>
<dbReference type="Gene3D" id="2.40.440.10">
    <property type="entry name" value="L,D-transpeptidase catalytic domain-like"/>
    <property type="match status" value="1"/>
</dbReference>
<proteinExistence type="inferred from homology"/>
<reference evidence="10 11" key="1">
    <citation type="submission" date="2020-07" db="EMBL/GenBank/DDBJ databases">
        <title>Whole genome sequence of Sphingobium yanoikuyae A3.</title>
        <authorList>
            <person name="Han S.-S."/>
        </authorList>
    </citation>
    <scope>NUCLEOTIDE SEQUENCE [LARGE SCALE GENOMIC DNA]</scope>
    <source>
        <strain evidence="10 11">A3</strain>
    </source>
</reference>
<evidence type="ECO:0000256" key="5">
    <source>
        <dbReference type="ARBA" id="ARBA00022984"/>
    </source>
</evidence>
<feature type="domain" description="L,D-TPase catalytic" evidence="9">
    <location>
        <begin position="63"/>
        <end position="172"/>
    </location>
</feature>
<protein>
    <submittedName>
        <fullName evidence="10">L,D-transpeptidase</fullName>
    </submittedName>
</protein>
<gene>
    <name evidence="10" type="ORF">H3V42_29260</name>
</gene>
<keyword evidence="3" id="KW-0808">Transferase</keyword>
<dbReference type="InterPro" id="IPR050979">
    <property type="entry name" value="LD-transpeptidase"/>
</dbReference>
<dbReference type="InterPro" id="IPR038063">
    <property type="entry name" value="Transpep_catalytic_dom"/>
</dbReference>
<dbReference type="Proteomes" id="UP000515377">
    <property type="component" value="Chromosome"/>
</dbReference>
<evidence type="ECO:0000313" key="10">
    <source>
        <dbReference type="EMBL" id="QNG45789.1"/>
    </source>
</evidence>
<name>A0A9X7YCV9_SPHYA</name>
<dbReference type="GO" id="GO:0016740">
    <property type="term" value="F:transferase activity"/>
    <property type="evidence" value="ECO:0007669"/>
    <property type="project" value="UniProtKB-KW"/>
</dbReference>
<dbReference type="AlphaFoldDB" id="A0A9X7YCV9"/>
<comment type="similarity">
    <text evidence="2">Belongs to the YkuD family.</text>
</comment>
<evidence type="ECO:0000259" key="9">
    <source>
        <dbReference type="PROSITE" id="PS52029"/>
    </source>
</evidence>
<dbReference type="InterPro" id="IPR016915">
    <property type="entry name" value="UCP029342"/>
</dbReference>
<evidence type="ECO:0000256" key="6">
    <source>
        <dbReference type="ARBA" id="ARBA00023316"/>
    </source>
</evidence>
<evidence type="ECO:0000313" key="11">
    <source>
        <dbReference type="Proteomes" id="UP000515377"/>
    </source>
</evidence>
<evidence type="ECO:0000256" key="4">
    <source>
        <dbReference type="ARBA" id="ARBA00022960"/>
    </source>
</evidence>
<evidence type="ECO:0000256" key="3">
    <source>
        <dbReference type="ARBA" id="ARBA00022679"/>
    </source>
</evidence>
<evidence type="ECO:0000256" key="2">
    <source>
        <dbReference type="ARBA" id="ARBA00005992"/>
    </source>
</evidence>
<sequence length="337" mass="36931">MPIDYRNMVSHGRLFCALLLLLPHPALAQGDRATSPPEFARRADNLKPGQWVWAPQVSPTGPLLVYVDLSRQIATVYRNGVRIAVSTISSGKEGHATPTGVFTILQKDKDHRSSTYNNAPMPYQQRLTWDGVALHAGGLPGYPESHGCIHLPYKFSQELFAITSLGATVVVQGNAATHMRTSQASLLSPINDKGEQVEYRPLKDEEYRWQPELATSGPLTIIVSKKEQRIVVLRNGTEIGRSVAEIKEGDPGSHVISLTMGKDGKTHWLYVGLPGHENDVENVVDEAVLNRVRLPRGFYDKIRSQLKPGTTMLVTDSSVGASTGEKLTIMDAVAPQP</sequence>
<dbReference type="PANTHER" id="PTHR30582:SF2">
    <property type="entry name" value="L,D-TRANSPEPTIDASE YCIB-RELATED"/>
    <property type="match status" value="1"/>
</dbReference>
<dbReference type="InterPro" id="IPR005490">
    <property type="entry name" value="LD_TPept_cat_dom"/>
</dbReference>
<dbReference type="PROSITE" id="PS52029">
    <property type="entry name" value="LD_TPASE"/>
    <property type="match status" value="1"/>
</dbReference>
<dbReference type="GO" id="GO:0005576">
    <property type="term" value="C:extracellular region"/>
    <property type="evidence" value="ECO:0007669"/>
    <property type="project" value="TreeGrafter"/>
</dbReference>
<dbReference type="SUPFAM" id="SSF141523">
    <property type="entry name" value="L,D-transpeptidase catalytic domain-like"/>
    <property type="match status" value="1"/>
</dbReference>
<dbReference type="Pfam" id="PF03734">
    <property type="entry name" value="YkuD"/>
    <property type="match status" value="1"/>
</dbReference>
<keyword evidence="8" id="KW-0732">Signal</keyword>
<comment type="pathway">
    <text evidence="1 7">Cell wall biogenesis; peptidoglycan biosynthesis.</text>
</comment>
<keyword evidence="6 7" id="KW-0961">Cell wall biogenesis/degradation</keyword>
<evidence type="ECO:0000256" key="1">
    <source>
        <dbReference type="ARBA" id="ARBA00004752"/>
    </source>
</evidence>
<dbReference type="CDD" id="cd16913">
    <property type="entry name" value="YkuD_like"/>
    <property type="match status" value="1"/>
</dbReference>
<feature type="signal peptide" evidence="8">
    <location>
        <begin position="1"/>
        <end position="28"/>
    </location>
</feature>
<dbReference type="NCBIfam" id="NF004785">
    <property type="entry name" value="PRK06132.1-2"/>
    <property type="match status" value="1"/>
</dbReference>